<dbReference type="EnsemblMetazoa" id="ASIC005293-RA">
    <property type="protein sequence ID" value="ASIC005293-PA"/>
    <property type="gene ID" value="ASIC005293"/>
</dbReference>
<evidence type="ECO:0000313" key="3">
    <source>
        <dbReference type="EnsemblMetazoa" id="ASIC005293-PA"/>
    </source>
</evidence>
<protein>
    <submittedName>
        <fullName evidence="2 3">Uncharacterized protein</fullName>
    </submittedName>
</protein>
<proteinExistence type="predicted"/>
<dbReference type="STRING" id="74873.A0A084VJ82"/>
<feature type="region of interest" description="Disordered" evidence="1">
    <location>
        <begin position="1"/>
        <end position="49"/>
    </location>
</feature>
<gene>
    <name evidence="2" type="ORF">ZHAS_00005293</name>
</gene>
<name>A0A084VJ82_ANOSI</name>
<dbReference type="Proteomes" id="UP000030765">
    <property type="component" value="Unassembled WGS sequence"/>
</dbReference>
<evidence type="ECO:0000313" key="4">
    <source>
        <dbReference type="Proteomes" id="UP000030765"/>
    </source>
</evidence>
<reference evidence="2 4" key="1">
    <citation type="journal article" date="2014" name="BMC Genomics">
        <title>Genome sequence of Anopheles sinensis provides insight into genetics basis of mosquito competence for malaria parasites.</title>
        <authorList>
            <person name="Zhou D."/>
            <person name="Zhang D."/>
            <person name="Ding G."/>
            <person name="Shi L."/>
            <person name="Hou Q."/>
            <person name="Ye Y."/>
            <person name="Xu Y."/>
            <person name="Zhou H."/>
            <person name="Xiong C."/>
            <person name="Li S."/>
            <person name="Yu J."/>
            <person name="Hong S."/>
            <person name="Yu X."/>
            <person name="Zou P."/>
            <person name="Chen C."/>
            <person name="Chang X."/>
            <person name="Wang W."/>
            <person name="Lv Y."/>
            <person name="Sun Y."/>
            <person name="Ma L."/>
            <person name="Shen B."/>
            <person name="Zhu C."/>
        </authorList>
    </citation>
    <scope>NUCLEOTIDE SEQUENCE [LARGE SCALE GENOMIC DNA]</scope>
</reference>
<reference evidence="3" key="2">
    <citation type="submission" date="2020-05" db="UniProtKB">
        <authorList>
            <consortium name="EnsemblMetazoa"/>
        </authorList>
    </citation>
    <scope>IDENTIFICATION</scope>
</reference>
<accession>A0A084VJ82</accession>
<sequence length="202" mass="22192">MSPQLMSDYRTRPSPGSSPGLALVNNPDSNSSAPCSPVSHSVGSNNGQSYEKYPTSDVYVQNTLPQYLEHITLFDETYLMNNGIGIRTHAAQGNGQGQGHQTVTSQSNLSQVNCQNMQNMQNTSMNSLFNGTSEPLISVTNTLIEPPTPTIPEIVFTDYSTRDDFEADLGLGHMDFQSIQMLSDTSTMIDPMDEDSFRRDLQ</sequence>
<evidence type="ECO:0000256" key="1">
    <source>
        <dbReference type="SAM" id="MobiDB-lite"/>
    </source>
</evidence>
<organism evidence="3 4">
    <name type="scientific">Anopheles sinensis</name>
    <name type="common">Mosquito</name>
    <dbReference type="NCBI Taxonomy" id="74873"/>
    <lineage>
        <taxon>Eukaryota</taxon>
        <taxon>Metazoa</taxon>
        <taxon>Ecdysozoa</taxon>
        <taxon>Arthropoda</taxon>
        <taxon>Hexapoda</taxon>
        <taxon>Insecta</taxon>
        <taxon>Pterygota</taxon>
        <taxon>Neoptera</taxon>
        <taxon>Endopterygota</taxon>
        <taxon>Diptera</taxon>
        <taxon>Nematocera</taxon>
        <taxon>Culicoidea</taxon>
        <taxon>Culicidae</taxon>
        <taxon>Anophelinae</taxon>
        <taxon>Anopheles</taxon>
    </lineage>
</organism>
<dbReference type="EMBL" id="KE524860">
    <property type="protein sequence ID" value="KFB38026.1"/>
    <property type="molecule type" value="Genomic_DNA"/>
</dbReference>
<dbReference type="VEuPathDB" id="VectorBase:ASIS022880"/>
<dbReference type="EMBL" id="ATLV01013474">
    <property type="status" value="NOT_ANNOTATED_CDS"/>
    <property type="molecule type" value="Genomic_DNA"/>
</dbReference>
<feature type="compositionally biased region" description="Polar residues" evidence="1">
    <location>
        <begin position="26"/>
        <end position="49"/>
    </location>
</feature>
<dbReference type="OrthoDB" id="8947034at2759"/>
<evidence type="ECO:0000313" key="2">
    <source>
        <dbReference type="EMBL" id="KFB38026.1"/>
    </source>
</evidence>
<keyword evidence="4" id="KW-1185">Reference proteome</keyword>
<dbReference type="VEuPathDB" id="VectorBase:ASIC005293"/>
<dbReference type="AlphaFoldDB" id="A0A084VJ82"/>